<dbReference type="PANTHER" id="PTHR24016">
    <property type="entry name" value="CONSERVED OLIGOMERIC GOLGI COMPLEX SUBUNIT 4"/>
    <property type="match status" value="1"/>
</dbReference>
<dbReference type="Pfam" id="PF08318">
    <property type="entry name" value="COG4_m"/>
    <property type="match status" value="1"/>
</dbReference>
<protein>
    <recommendedName>
        <fullName evidence="3">Conserved oligomeric Golgi complex subunit 4</fullName>
    </recommendedName>
    <alternativeName>
        <fullName evidence="8">Component of oligomeric Golgi complex 4</fullName>
    </alternativeName>
</protein>
<comment type="subcellular location">
    <subcellularLocation>
        <location evidence="1">Golgi apparatus membrane</location>
        <topology evidence="1">Peripheral membrane protein</topology>
    </subcellularLocation>
</comment>
<keyword evidence="5" id="KW-0653">Protein transport</keyword>
<dbReference type="InterPro" id="IPR048684">
    <property type="entry name" value="COG4_C"/>
</dbReference>
<evidence type="ECO:0000256" key="2">
    <source>
        <dbReference type="ARBA" id="ARBA00009215"/>
    </source>
</evidence>
<evidence type="ECO:0000256" key="5">
    <source>
        <dbReference type="ARBA" id="ARBA00022927"/>
    </source>
</evidence>
<name>A0A1B2J956_PICPA</name>
<dbReference type="InterPro" id="IPR048680">
    <property type="entry name" value="COG4_N"/>
</dbReference>
<organism evidence="10 11">
    <name type="scientific">Komagataella pastoris</name>
    <name type="common">Yeast</name>
    <name type="synonym">Pichia pastoris</name>
    <dbReference type="NCBI Taxonomy" id="4922"/>
    <lineage>
        <taxon>Eukaryota</taxon>
        <taxon>Fungi</taxon>
        <taxon>Dikarya</taxon>
        <taxon>Ascomycota</taxon>
        <taxon>Saccharomycotina</taxon>
        <taxon>Pichiomycetes</taxon>
        <taxon>Pichiales</taxon>
        <taxon>Pichiaceae</taxon>
        <taxon>Komagataella</taxon>
    </lineage>
</organism>
<keyword evidence="11" id="KW-1185">Reference proteome</keyword>
<keyword evidence="6" id="KW-0333">Golgi apparatus</keyword>
<dbReference type="GO" id="GO:0000139">
    <property type="term" value="C:Golgi membrane"/>
    <property type="evidence" value="ECO:0007669"/>
    <property type="project" value="UniProtKB-SubCell"/>
</dbReference>
<dbReference type="Pfam" id="PF20662">
    <property type="entry name" value="COG4_C"/>
    <property type="match status" value="1"/>
</dbReference>
<accession>A0A1B2J956</accession>
<dbReference type="Gene3D" id="1.20.58.1970">
    <property type="match status" value="1"/>
</dbReference>
<dbReference type="EMBL" id="CP014584">
    <property type="protein sequence ID" value="ANZ74539.1"/>
    <property type="molecule type" value="Genomic_DNA"/>
</dbReference>
<evidence type="ECO:0000256" key="6">
    <source>
        <dbReference type="ARBA" id="ARBA00023034"/>
    </source>
</evidence>
<evidence type="ECO:0000256" key="7">
    <source>
        <dbReference type="ARBA" id="ARBA00023136"/>
    </source>
</evidence>
<evidence type="ECO:0000259" key="9">
    <source>
        <dbReference type="SMART" id="SM00762"/>
    </source>
</evidence>
<keyword evidence="4" id="KW-0813">Transport</keyword>
<dbReference type="GO" id="GO:0015031">
    <property type="term" value="P:protein transport"/>
    <property type="evidence" value="ECO:0007669"/>
    <property type="project" value="UniProtKB-KW"/>
</dbReference>
<evidence type="ECO:0000256" key="8">
    <source>
        <dbReference type="ARBA" id="ARBA00031340"/>
    </source>
</evidence>
<dbReference type="InterPro" id="IPR013167">
    <property type="entry name" value="COG4_M"/>
</dbReference>
<gene>
    <name evidence="10" type="primary">COG4</name>
    <name evidence="10" type="ORF">ATY40_BA7501289</name>
</gene>
<feature type="domain" description="COG4 transport protein middle alpha-helical bundle" evidence="9">
    <location>
        <begin position="179"/>
        <end position="519"/>
    </location>
</feature>
<comment type="similarity">
    <text evidence="2">Belongs to the COG4 family.</text>
</comment>
<dbReference type="OrthoDB" id="47059at2759"/>
<evidence type="ECO:0000313" key="11">
    <source>
        <dbReference type="Proteomes" id="UP000094565"/>
    </source>
</evidence>
<keyword evidence="7" id="KW-0472">Membrane</keyword>
<proteinExistence type="inferred from homology"/>
<dbReference type="AlphaFoldDB" id="A0A1B2J956"/>
<sequence>MTIDQTCQSLEDLGHLNDTLSRCSNVNELQHFIHVLDSEKEKTDTAIRTLHSSSFKEESASIRALELKRVELSSTLGNMKSLVSVTTDARQLGDQITTKVKYLDQEKTKVLQTYEFVNNVQVLKTELANAHSSIQNEDWLKACESINVIRQLPDWVLTSRFVNATVPTSALPDEPKEVLEVWIKDLSQLLTKEFEKAARERNPDRITYYFKLFPLVGQQSIGIKSYSSFICNIIHEQSRLNMKTSQGTNTSHAFLILKLFETISNILIQHSNIIRKHYEPRYILDVMQKIQNECDLQCGLIFDTFWDTQRLDRVVNLVREYDYPILVEALTTSSEDRSSVDRQPIDDRISLSNIGDLLNELALILNRWSMYCKFFSNKWNEFGNEGEPKQSEITTLPEALFNSAFMSKIKERINPVFDTLSTFYLRRSLEKAYEIEEFPNITKNLNQAVQLVVTHSVENFVSPSNKPASSLIDDLVFVLNNIYKRAVSTGQSSIINNLINSTRRILETNFLSIVAKELKETHPRYNTQLINFKTILTNTATASRQGTPAPANDETSFIKSATTALQSLNLNNDESNTARISKYLILLNSISLFDEYLSQLVSNLLNEVETEYLVFLEEGENRINRLNLKLILENLTGKIHSICDASLTQHVKILYTQVFKPRLAKLTVNLFAENEFLLSLDEFDSIDSNNSDGVSTFLQEFTQLTFPYYTIMTQDSYNKLITMFIDQLSKDLEEKIWSLENKCNELGLIKLERSTSTLITSLTKLNYKLRDRFVRVTQIIMVSNLADDEEIDNLGEMHWVITPSERLKARNLRVDR</sequence>
<evidence type="ECO:0000313" key="10">
    <source>
        <dbReference type="EMBL" id="ANZ74539.1"/>
    </source>
</evidence>
<evidence type="ECO:0000256" key="3">
    <source>
        <dbReference type="ARBA" id="ARBA00020975"/>
    </source>
</evidence>
<dbReference type="SMART" id="SM00762">
    <property type="entry name" value="Cog4"/>
    <property type="match status" value="1"/>
</dbReference>
<dbReference type="Pfam" id="PF20663">
    <property type="entry name" value="COG4_N"/>
    <property type="match status" value="1"/>
</dbReference>
<evidence type="ECO:0000256" key="1">
    <source>
        <dbReference type="ARBA" id="ARBA00004395"/>
    </source>
</evidence>
<evidence type="ECO:0000256" key="4">
    <source>
        <dbReference type="ARBA" id="ARBA00022448"/>
    </source>
</evidence>
<reference evidence="10 11" key="1">
    <citation type="submission" date="2016-02" db="EMBL/GenBank/DDBJ databases">
        <title>Comparative genomic and transcriptomic foundation for Pichia pastoris.</title>
        <authorList>
            <person name="Love K.R."/>
            <person name="Shah K.A."/>
            <person name="Whittaker C.A."/>
            <person name="Wu J."/>
            <person name="Bartlett M.C."/>
            <person name="Ma D."/>
            <person name="Leeson R.L."/>
            <person name="Priest M."/>
            <person name="Young S.K."/>
            <person name="Love J.C."/>
        </authorList>
    </citation>
    <scope>NUCLEOTIDE SEQUENCE [LARGE SCALE GENOMIC DNA]</scope>
    <source>
        <strain evidence="10 11">ATCC 28485</strain>
    </source>
</reference>
<dbReference type="Proteomes" id="UP000094565">
    <property type="component" value="Chromosome 1"/>
</dbReference>
<dbReference type="InterPro" id="IPR048682">
    <property type="entry name" value="COG4"/>
</dbReference>
<dbReference type="PANTHER" id="PTHR24016:SF0">
    <property type="entry name" value="CONSERVED OLIGOMERIC GOLGI COMPLEX SUBUNIT 4"/>
    <property type="match status" value="1"/>
</dbReference>